<evidence type="ECO:0000256" key="4">
    <source>
        <dbReference type="ARBA" id="ARBA00022737"/>
    </source>
</evidence>
<dbReference type="SMART" id="SM00333">
    <property type="entry name" value="TUDOR"/>
    <property type="match status" value="1"/>
</dbReference>
<evidence type="ECO:0000256" key="5">
    <source>
        <dbReference type="SAM" id="MobiDB-lite"/>
    </source>
</evidence>
<dbReference type="Gene3D" id="2.30.30.140">
    <property type="match status" value="1"/>
</dbReference>
<feature type="domain" description="Tudor" evidence="6">
    <location>
        <begin position="547"/>
        <end position="604"/>
    </location>
</feature>
<dbReference type="CDD" id="cd00175">
    <property type="entry name" value="SNc"/>
    <property type="match status" value="1"/>
</dbReference>
<accession>A0A481UJW2</accession>
<evidence type="ECO:0000256" key="2">
    <source>
        <dbReference type="ARBA" id="ARBA00017230"/>
    </source>
</evidence>
<dbReference type="GO" id="GO:0005634">
    <property type="term" value="C:nucleus"/>
    <property type="evidence" value="ECO:0007669"/>
    <property type="project" value="TreeGrafter"/>
</dbReference>
<sequence length="723" mass="81598">MKKKPIPAIIEHVRDGSTVKALLLPDFYMITLMMTGIRCPAVKPDGNKSDPEALLAEEAKFFVERIILQKDVEIILESTSNNNFVGTIMVPNKGNIAEGLLKDGYAHCVDWSMAFLKFGAEKLRAAEKYAKENRIRRWKDFQPKAPQLTGKEKEFTGTVVEIVGGDALMVKVGASPPKKIFLSSIRPPREAAKNEENKGEGTTPAKTKVARPLYDIPWMFEAREFLRKKLIGKKVNIVVDYKQPAVDNFPEKTCCTVTIGGVNVAEALISKGLGTVVRYRQNDDQRSSHYDELLAAETKAAKANKGVFAKKNIPQHRVNDISGDSNRAKQFLSSLQRSGKIEAVVEFVTSGSRLRLYIPKETCLITFLLAGINCPRGSRPGPGGNGVIAGEPYGEEALQFTKEKCMQREIEIQVENIDKVRGNFIGWLWVEGINLSVALVEEGLASVHFSAEKSEHYRALKTAEDNAKSRREKIWKDYVEEPEKEEKIEEDVSVERKIDYQTVVVVEGTRDLRFYAQNVDQGPRLEALMNQIRQDFNANPPLPGSYHPKKGDICAAKFTDDQWYRARVEKVTGNDVHVSYIDYGNKEIISSVRCAQLPSTFTADKPFAHEFGFAFVKLPKDVEYQDEAIQSFKEDIEGRTFLLNIEYKIEKLSYASLTCPKTKVDVAKELVTDGFLLVDQRKEKRLQKLMADYKAAQDEAKKNHRFIWQYGDITEDDAKEFGR</sequence>
<reference evidence="8" key="1">
    <citation type="journal article" date="2019" name="Sci. Rep.">
        <title>No signal of deleterious mutation accumulation in conserved gene sequences of extant asexual hexapods.</title>
        <authorList>
            <person name="Brandt A."/>
            <person name="Bast J."/>
            <person name="Scheu S."/>
            <person name="Meusemann K."/>
            <person name="Donath A."/>
            <person name="Schuette K."/>
            <person name="Machida R."/>
            <person name="Kraaijeveld K."/>
        </authorList>
    </citation>
    <scope>NUCLEOTIDE SEQUENCE</scope>
</reference>
<organism evidence="8">
    <name type="scientific">Embidopsocus sp. AB-2019</name>
    <dbReference type="NCBI Taxonomy" id="2545039"/>
    <lineage>
        <taxon>Eukaryota</taxon>
        <taxon>Metazoa</taxon>
        <taxon>Ecdysozoa</taxon>
        <taxon>Arthropoda</taxon>
        <taxon>Hexapoda</taxon>
        <taxon>Insecta</taxon>
        <taxon>Pterygota</taxon>
        <taxon>Neoptera</taxon>
        <taxon>Paraneoptera</taxon>
        <taxon>Psocodea</taxon>
        <taxon>Troctomorpha</taxon>
        <taxon>Liposcelidetae</taxon>
        <taxon>Liposcelididae</taxon>
        <taxon>Embidopsocus</taxon>
    </lineage>
</organism>
<dbReference type="AlphaFoldDB" id="A0A481UJW2"/>
<dbReference type="SUPFAM" id="SSF50199">
    <property type="entry name" value="Staphylococcal nuclease"/>
    <property type="match status" value="4"/>
</dbReference>
<feature type="compositionally biased region" description="Basic and acidic residues" evidence="5">
    <location>
        <begin position="187"/>
        <end position="199"/>
    </location>
</feature>
<feature type="region of interest" description="Disordered" evidence="5">
    <location>
        <begin position="187"/>
        <end position="206"/>
    </location>
</feature>
<evidence type="ECO:0000256" key="3">
    <source>
        <dbReference type="ARBA" id="ARBA00022490"/>
    </source>
</evidence>
<dbReference type="FunFam" id="2.40.50.90:FF:000002">
    <property type="entry name" value="Staphylococcal nuclease domain-containing protein"/>
    <property type="match status" value="1"/>
</dbReference>
<dbReference type="FunFam" id="2.30.30.140:FF:000018">
    <property type="entry name" value="Serine/threonine-protein kinase 31"/>
    <property type="match status" value="1"/>
</dbReference>
<name>A0A481UJW2_9NEOP</name>
<feature type="domain" description="TNase-like" evidence="7">
    <location>
        <begin position="153"/>
        <end position="310"/>
    </location>
</feature>
<dbReference type="PANTHER" id="PTHR12302">
    <property type="entry name" value="EBNA2 BINDING PROTEIN P100"/>
    <property type="match status" value="1"/>
</dbReference>
<dbReference type="EMBL" id="MH551273">
    <property type="protein sequence ID" value="QBI71270.1"/>
    <property type="molecule type" value="mRNA"/>
</dbReference>
<evidence type="ECO:0000313" key="8">
    <source>
        <dbReference type="EMBL" id="QBI71270.1"/>
    </source>
</evidence>
<evidence type="ECO:0000256" key="1">
    <source>
        <dbReference type="ARBA" id="ARBA00004496"/>
    </source>
</evidence>
<feature type="domain" description="TNase-like" evidence="7">
    <location>
        <begin position="339"/>
        <end position="477"/>
    </location>
</feature>
<dbReference type="Pfam" id="PF00565">
    <property type="entry name" value="SNase"/>
    <property type="match status" value="3"/>
</dbReference>
<evidence type="ECO:0000259" key="7">
    <source>
        <dbReference type="PROSITE" id="PS50830"/>
    </source>
</evidence>
<dbReference type="CDD" id="cd20433">
    <property type="entry name" value="Tudor_TDRD11"/>
    <property type="match status" value="1"/>
</dbReference>
<dbReference type="Pfam" id="PF00567">
    <property type="entry name" value="TUDOR"/>
    <property type="match status" value="1"/>
</dbReference>
<dbReference type="Gene3D" id="2.40.50.90">
    <property type="match status" value="4"/>
</dbReference>
<keyword evidence="4" id="KW-0677">Repeat</keyword>
<dbReference type="PROSITE" id="PS50304">
    <property type="entry name" value="TUDOR"/>
    <property type="match status" value="1"/>
</dbReference>
<proteinExistence type="evidence at transcript level"/>
<evidence type="ECO:0000259" key="6">
    <source>
        <dbReference type="PROSITE" id="PS50304"/>
    </source>
</evidence>
<dbReference type="GO" id="GO:0003723">
    <property type="term" value="F:RNA binding"/>
    <property type="evidence" value="ECO:0007669"/>
    <property type="project" value="TreeGrafter"/>
</dbReference>
<dbReference type="PROSITE" id="PS50830">
    <property type="entry name" value="TNASE_3"/>
    <property type="match status" value="3"/>
</dbReference>
<dbReference type="SMART" id="SM00318">
    <property type="entry name" value="SNc"/>
    <property type="match status" value="3"/>
</dbReference>
<dbReference type="InterPro" id="IPR035437">
    <property type="entry name" value="SNase_OB-fold_sf"/>
</dbReference>
<dbReference type="GO" id="GO:0006402">
    <property type="term" value="P:mRNA catabolic process"/>
    <property type="evidence" value="ECO:0007669"/>
    <property type="project" value="TreeGrafter"/>
</dbReference>
<dbReference type="InterPro" id="IPR016071">
    <property type="entry name" value="Staphylococal_nuclease_OB-fold"/>
</dbReference>
<dbReference type="SUPFAM" id="SSF63748">
    <property type="entry name" value="Tudor/PWWP/MBT"/>
    <property type="match status" value="1"/>
</dbReference>
<dbReference type="FunFam" id="2.40.50.90:FF:000003">
    <property type="entry name" value="Staphylococcal nuclease domain-containing protein"/>
    <property type="match status" value="1"/>
</dbReference>
<dbReference type="InterPro" id="IPR047386">
    <property type="entry name" value="Tudor_TDRD11"/>
</dbReference>
<comment type="subcellular location">
    <subcellularLocation>
        <location evidence="1">Cytoplasm</location>
    </subcellularLocation>
</comment>
<dbReference type="PANTHER" id="PTHR12302:SF2">
    <property type="entry name" value="STAPHYLOCOCCAL NUCLEASE DOMAIN-CONTAINING PROTEIN 1"/>
    <property type="match status" value="1"/>
</dbReference>
<dbReference type="GO" id="GO:0005829">
    <property type="term" value="C:cytosol"/>
    <property type="evidence" value="ECO:0007669"/>
    <property type="project" value="TreeGrafter"/>
</dbReference>
<protein>
    <recommendedName>
        <fullName evidence="2">Staphylococcal nuclease domain-containing protein 1</fullName>
    </recommendedName>
</protein>
<dbReference type="FunFam" id="2.40.50.90:FF:000001">
    <property type="entry name" value="Staphylococcal nuclease domain-containing protein"/>
    <property type="match status" value="1"/>
</dbReference>
<feature type="domain" description="TNase-like" evidence="7">
    <location>
        <begin position="4"/>
        <end position="140"/>
    </location>
</feature>
<keyword evidence="3" id="KW-0963">Cytoplasm</keyword>
<dbReference type="InterPro" id="IPR002999">
    <property type="entry name" value="Tudor"/>
</dbReference>
<dbReference type="GO" id="GO:0004518">
    <property type="term" value="F:nuclease activity"/>
    <property type="evidence" value="ECO:0007669"/>
    <property type="project" value="TreeGrafter"/>
</dbReference>